<evidence type="ECO:0000313" key="2">
    <source>
        <dbReference type="EMBL" id="AFA49018.1"/>
    </source>
</evidence>
<accession>H6LC70</accession>
<dbReference type="EMBL" id="CP002987">
    <property type="protein sequence ID" value="AFA49018.1"/>
    <property type="molecule type" value="Genomic_DNA"/>
</dbReference>
<sequence length="217" mass="23875">MTNSNGLNPNKRSSQFIGGIGLFVILLCLGLYLFLRLPLISFYWISGIALGYILQRSRFCFTAAFRDPYLTGSTAITRAVLIALGITTVGFAVVKFIAMVNGYPIPGQEYIQSIGLSTVVGGLFFGIGMVLASGCASGMLMRIGEGYQIQVIVLIFFFIGSILGNYQFEWWNQNYVIISAGVFLPDRLGWFGALVLQLGVIGILYVLAIKWEEKHED</sequence>
<organism evidence="2 3">
    <name type="scientific">Acetobacterium woodii (strain ATCC 29683 / DSM 1030 / JCM 2381 / KCTC 1655 / WB1)</name>
    <dbReference type="NCBI Taxonomy" id="931626"/>
    <lineage>
        <taxon>Bacteria</taxon>
        <taxon>Bacillati</taxon>
        <taxon>Bacillota</taxon>
        <taxon>Clostridia</taxon>
        <taxon>Eubacteriales</taxon>
        <taxon>Eubacteriaceae</taxon>
        <taxon>Acetobacterium</taxon>
    </lineage>
</organism>
<evidence type="ECO:0000256" key="1">
    <source>
        <dbReference type="SAM" id="Phobius"/>
    </source>
</evidence>
<dbReference type="Proteomes" id="UP000007177">
    <property type="component" value="Chromosome"/>
</dbReference>
<dbReference type="AlphaFoldDB" id="H6LC70"/>
<feature type="transmembrane region" description="Helical" evidence="1">
    <location>
        <begin position="147"/>
        <end position="168"/>
    </location>
</feature>
<dbReference type="eggNOG" id="COG2391">
    <property type="taxonomic scope" value="Bacteria"/>
</dbReference>
<proteinExistence type="predicted"/>
<name>H6LC70_ACEWD</name>
<reference evidence="3" key="1">
    <citation type="submission" date="2011-07" db="EMBL/GenBank/DDBJ databases">
        <title>Complete genome sequence of Acetobacterium woodii.</title>
        <authorList>
            <person name="Poehlein A."/>
            <person name="Schmidt S."/>
            <person name="Kaster A.-K."/>
            <person name="Goenrich M."/>
            <person name="Vollmers J."/>
            <person name="Thuermer A."/>
            <person name="Gottschalk G."/>
            <person name="Thauer R.K."/>
            <person name="Daniel R."/>
            <person name="Mueller V."/>
        </authorList>
    </citation>
    <scope>NUCLEOTIDE SEQUENCE [LARGE SCALE GENOMIC DNA]</scope>
    <source>
        <strain evidence="3">ATCC 29683 / DSM 1030 / JCM 2381 / KCTC 1655 / WB1</strain>
    </source>
</reference>
<keyword evidence="1" id="KW-0812">Transmembrane</keyword>
<keyword evidence="1" id="KW-0472">Membrane</keyword>
<keyword evidence="1" id="KW-1133">Transmembrane helix</keyword>
<feature type="transmembrane region" description="Helical" evidence="1">
    <location>
        <begin position="110"/>
        <end position="135"/>
    </location>
</feature>
<keyword evidence="3" id="KW-1185">Reference proteome</keyword>
<feature type="transmembrane region" description="Helical" evidence="1">
    <location>
        <begin position="16"/>
        <end position="35"/>
    </location>
</feature>
<reference evidence="2 3" key="2">
    <citation type="journal article" date="2012" name="PLoS ONE">
        <title>An ancient pathway combining carbon dioxide fixation with the generation and utilization of a sodium ion gradient for ATP synthesis.</title>
        <authorList>
            <person name="Poehlein A."/>
            <person name="Schmidt S."/>
            <person name="Kaster A.K."/>
            <person name="Goenrich M."/>
            <person name="Vollmers J."/>
            <person name="Thurmer A."/>
            <person name="Bertsch J."/>
            <person name="Schuchmann K."/>
            <person name="Voigt B."/>
            <person name="Hecker M."/>
            <person name="Daniel R."/>
            <person name="Thauer R.K."/>
            <person name="Gottschalk G."/>
            <person name="Muller V."/>
        </authorList>
    </citation>
    <scope>NUCLEOTIDE SEQUENCE [LARGE SCALE GENOMIC DNA]</scope>
    <source>
        <strain evidence="3">ATCC 29683 / DSM 1030 / JCM 2381 / KCTC 1655 / WB1</strain>
    </source>
</reference>
<dbReference type="InterPro" id="IPR007272">
    <property type="entry name" value="Sulf_transp_TsuA/YedE"/>
</dbReference>
<dbReference type="HOGENOM" id="CLU_1277122_0_0_9"/>
<evidence type="ECO:0000313" key="3">
    <source>
        <dbReference type="Proteomes" id="UP000007177"/>
    </source>
</evidence>
<feature type="transmembrane region" description="Helical" evidence="1">
    <location>
        <begin position="188"/>
        <end position="208"/>
    </location>
</feature>
<dbReference type="KEGG" id="awo:Awo_c22440"/>
<protein>
    <submittedName>
        <fullName evidence="2">Putative membrane protein</fullName>
    </submittedName>
</protein>
<feature type="transmembrane region" description="Helical" evidence="1">
    <location>
        <begin position="79"/>
        <end position="98"/>
    </location>
</feature>
<feature type="transmembrane region" description="Helical" evidence="1">
    <location>
        <begin position="41"/>
        <end position="59"/>
    </location>
</feature>
<dbReference type="Pfam" id="PF04143">
    <property type="entry name" value="Sulf_transp"/>
    <property type="match status" value="1"/>
</dbReference>
<dbReference type="OrthoDB" id="9794165at2"/>
<dbReference type="STRING" id="931626.Awo_c22440"/>
<gene>
    <name evidence="2" type="ordered locus">Awo_c22440</name>
</gene>